<feature type="non-terminal residue" evidence="1">
    <location>
        <position position="1"/>
    </location>
</feature>
<organism evidence="1 2">
    <name type="scientific">Nesterenkonia aurantiaca</name>
    <dbReference type="NCBI Taxonomy" id="1436010"/>
    <lineage>
        <taxon>Bacteria</taxon>
        <taxon>Bacillati</taxon>
        <taxon>Actinomycetota</taxon>
        <taxon>Actinomycetes</taxon>
        <taxon>Micrococcales</taxon>
        <taxon>Micrococcaceae</taxon>
        <taxon>Nesterenkonia</taxon>
    </lineage>
</organism>
<proteinExistence type="predicted"/>
<reference evidence="1 2" key="1">
    <citation type="submission" date="2019-03" db="EMBL/GenBank/DDBJ databases">
        <title>Genomic Encyclopedia of Type Strains, Phase III (KMG-III): the genomes of soil and plant-associated and newly described type strains.</title>
        <authorList>
            <person name="Whitman W."/>
        </authorList>
    </citation>
    <scope>NUCLEOTIDE SEQUENCE [LARGE SCALE GENOMIC DNA]</scope>
    <source>
        <strain evidence="1 2">DSM 27373</strain>
    </source>
</reference>
<gene>
    <name evidence="1" type="ORF">EV640_1141</name>
</gene>
<name>A0A4R7FVB3_9MICC</name>
<accession>A0A4R7FVB3</accession>
<comment type="caution">
    <text evidence="1">The sequence shown here is derived from an EMBL/GenBank/DDBJ whole genome shotgun (WGS) entry which is preliminary data.</text>
</comment>
<dbReference type="AlphaFoldDB" id="A0A4R7FVB3"/>
<dbReference type="EMBL" id="SOAN01000014">
    <property type="protein sequence ID" value="TDS82628.1"/>
    <property type="molecule type" value="Genomic_DNA"/>
</dbReference>
<sequence>RQKRLSGLTPVEYEAIMNTGVALAA</sequence>
<evidence type="ECO:0000313" key="1">
    <source>
        <dbReference type="EMBL" id="TDS82628.1"/>
    </source>
</evidence>
<keyword evidence="2" id="KW-1185">Reference proteome</keyword>
<dbReference type="Proteomes" id="UP000294506">
    <property type="component" value="Unassembled WGS sequence"/>
</dbReference>
<protein>
    <submittedName>
        <fullName evidence="1">Uncharacterized protein</fullName>
    </submittedName>
</protein>
<evidence type="ECO:0000313" key="2">
    <source>
        <dbReference type="Proteomes" id="UP000294506"/>
    </source>
</evidence>